<dbReference type="EMBL" id="CP049742">
    <property type="protein sequence ID" value="QPC45732.1"/>
    <property type="molecule type" value="Genomic_DNA"/>
</dbReference>
<name>A0A7S8C9A8_9BACI</name>
<evidence type="ECO:0000313" key="8">
    <source>
        <dbReference type="Proteomes" id="UP000593626"/>
    </source>
</evidence>
<proteinExistence type="predicted"/>
<keyword evidence="5 6" id="KW-0472">Membrane</keyword>
<dbReference type="RefSeq" id="WP_239673250.1">
    <property type="nucleotide sequence ID" value="NZ_CP049742.1"/>
</dbReference>
<comment type="subcellular location">
    <subcellularLocation>
        <location evidence="1">Cell membrane</location>
        <topology evidence="1">Multi-pass membrane protein</topology>
    </subcellularLocation>
</comment>
<dbReference type="InterPro" id="IPR002528">
    <property type="entry name" value="MATE_fam"/>
</dbReference>
<dbReference type="GO" id="GO:0015297">
    <property type="term" value="F:antiporter activity"/>
    <property type="evidence" value="ECO:0007669"/>
    <property type="project" value="InterPro"/>
</dbReference>
<feature type="transmembrane region" description="Helical" evidence="6">
    <location>
        <begin position="81"/>
        <end position="104"/>
    </location>
</feature>
<feature type="transmembrane region" description="Helical" evidence="6">
    <location>
        <begin position="116"/>
        <end position="137"/>
    </location>
</feature>
<keyword evidence="3 6" id="KW-0812">Transmembrane</keyword>
<keyword evidence="2" id="KW-1003">Cell membrane</keyword>
<keyword evidence="4 6" id="KW-1133">Transmembrane helix</keyword>
<feature type="transmembrane region" description="Helical" evidence="6">
    <location>
        <begin position="41"/>
        <end position="61"/>
    </location>
</feature>
<dbReference type="Proteomes" id="UP000593626">
    <property type="component" value="Chromosome"/>
</dbReference>
<evidence type="ECO:0000313" key="7">
    <source>
        <dbReference type="EMBL" id="QPC45732.1"/>
    </source>
</evidence>
<dbReference type="PANTHER" id="PTHR30250:SF24">
    <property type="entry name" value="STAGE V SPORULATION PROTEIN B"/>
    <property type="match status" value="1"/>
</dbReference>
<reference evidence="7 8" key="1">
    <citation type="submission" date="2019-07" db="EMBL/GenBank/DDBJ databases">
        <title>Genome sequence of 2 isolates from Red Sea Mangroves.</title>
        <authorList>
            <person name="Sefrji F."/>
            <person name="Michoud G."/>
            <person name="Merlino G."/>
            <person name="Daffonchio D."/>
        </authorList>
    </citation>
    <scope>NUCLEOTIDE SEQUENCE [LARGE SCALE GENOMIC DNA]</scope>
    <source>
        <strain evidence="7 8">R1DC41</strain>
    </source>
</reference>
<dbReference type="InterPro" id="IPR050833">
    <property type="entry name" value="Poly_Biosynth_Transport"/>
</dbReference>
<dbReference type="InterPro" id="IPR002797">
    <property type="entry name" value="Polysacc_synth"/>
</dbReference>
<keyword evidence="8" id="KW-1185">Reference proteome</keyword>
<dbReference type="Pfam" id="PF01554">
    <property type="entry name" value="MatE"/>
    <property type="match status" value="1"/>
</dbReference>
<evidence type="ECO:0000256" key="3">
    <source>
        <dbReference type="ARBA" id="ARBA00022692"/>
    </source>
</evidence>
<feature type="transmembrane region" description="Helical" evidence="6">
    <location>
        <begin position="407"/>
        <end position="428"/>
    </location>
</feature>
<feature type="transmembrane region" description="Helical" evidence="6">
    <location>
        <begin position="380"/>
        <end position="401"/>
    </location>
</feature>
<organism evidence="7 8">
    <name type="scientific">Mangrovibacillus cuniculi</name>
    <dbReference type="NCBI Taxonomy" id="2593652"/>
    <lineage>
        <taxon>Bacteria</taxon>
        <taxon>Bacillati</taxon>
        <taxon>Bacillota</taxon>
        <taxon>Bacilli</taxon>
        <taxon>Bacillales</taxon>
        <taxon>Bacillaceae</taxon>
        <taxon>Mangrovibacillus</taxon>
    </lineage>
</organism>
<gene>
    <name evidence="7" type="ORF">G8O30_01470</name>
</gene>
<feature type="transmembrane region" description="Helical" evidence="6">
    <location>
        <begin position="172"/>
        <end position="194"/>
    </location>
</feature>
<feature type="transmembrane region" description="Helical" evidence="6">
    <location>
        <begin position="265"/>
        <end position="291"/>
    </location>
</feature>
<protein>
    <submittedName>
        <fullName evidence="7">Oligosaccharide flippase family protein</fullName>
    </submittedName>
</protein>
<evidence type="ECO:0000256" key="5">
    <source>
        <dbReference type="ARBA" id="ARBA00023136"/>
    </source>
</evidence>
<dbReference type="GO" id="GO:0005886">
    <property type="term" value="C:plasma membrane"/>
    <property type="evidence" value="ECO:0007669"/>
    <property type="project" value="UniProtKB-SubCell"/>
</dbReference>
<evidence type="ECO:0000256" key="1">
    <source>
        <dbReference type="ARBA" id="ARBA00004651"/>
    </source>
</evidence>
<dbReference type="PANTHER" id="PTHR30250">
    <property type="entry name" value="PST FAMILY PREDICTED COLANIC ACID TRANSPORTER"/>
    <property type="match status" value="1"/>
</dbReference>
<accession>A0A7S8C9A8</accession>
<dbReference type="Pfam" id="PF01943">
    <property type="entry name" value="Polysacc_synt"/>
    <property type="match status" value="1"/>
</dbReference>
<dbReference type="KEGG" id="mcui:G8O30_01470"/>
<feature type="transmembrane region" description="Helical" evidence="6">
    <location>
        <begin position="7"/>
        <end position="29"/>
    </location>
</feature>
<dbReference type="GO" id="GO:0042910">
    <property type="term" value="F:xenobiotic transmembrane transporter activity"/>
    <property type="evidence" value="ECO:0007669"/>
    <property type="project" value="InterPro"/>
</dbReference>
<feature type="transmembrane region" description="Helical" evidence="6">
    <location>
        <begin position="312"/>
        <end position="330"/>
    </location>
</feature>
<feature type="transmembrane region" description="Helical" evidence="6">
    <location>
        <begin position="149"/>
        <end position="166"/>
    </location>
</feature>
<evidence type="ECO:0000256" key="4">
    <source>
        <dbReference type="ARBA" id="ARBA00022989"/>
    </source>
</evidence>
<dbReference type="AlphaFoldDB" id="A0A7S8C9A8"/>
<evidence type="ECO:0000256" key="6">
    <source>
        <dbReference type="SAM" id="Phobius"/>
    </source>
</evidence>
<evidence type="ECO:0000256" key="2">
    <source>
        <dbReference type="ARBA" id="ARBA00022475"/>
    </source>
</evidence>
<feature type="transmembrane region" description="Helical" evidence="6">
    <location>
        <begin position="350"/>
        <end position="373"/>
    </location>
</feature>
<feature type="transmembrane region" description="Helical" evidence="6">
    <location>
        <begin position="239"/>
        <end position="259"/>
    </location>
</feature>
<sequence>MSVFAKGLIWLVIAAFFGESIEFFINMVLANHLGESGLGHYMTIIPTLFLIMILASLELPISVSKFVAEKDKMYYPVMLRYAFRLMTIVSLVGMTIIVLAYPFFPFSQMVDARLQWFLIAFVPIIAYSSIARGYFMGTHQMGAIAFSNFLRKVVQLILLFMIFTQLNMTEPLAILVAIGMLISSELIVCLYLMMAFHRNWHKRKPEEDEWLDKVRIRRALMGISIPTTGLRLFHAMTHAVQPFFIKMTLILSGVAAVTANEQFGLVAGVALTIGFFPAFISHSLLMVLIPLVSEAQANGDTDKLKRLVKKSLIVTASYAGPSVIICLLFADPLTALFVKNGIAAHYLVLLWPYFVTHFFVIPLQAFLIGLGYVKATFWQTVWVTIVQFSCIWGLGFVMGLGMDGVLLALNISGVLLLALHTISLIPILNKKERTILT</sequence>